<dbReference type="Gene3D" id="3.40.50.150">
    <property type="entry name" value="Vaccinia Virus protein VP39"/>
    <property type="match status" value="1"/>
</dbReference>
<name>A0A8H5BD35_9AGAR</name>
<gene>
    <name evidence="1" type="ORF">D9611_011382</name>
</gene>
<protein>
    <submittedName>
        <fullName evidence="1">Uncharacterized protein</fullName>
    </submittedName>
</protein>
<proteinExistence type="predicted"/>
<dbReference type="GO" id="GO:0008757">
    <property type="term" value="F:S-adenosylmethionine-dependent methyltransferase activity"/>
    <property type="evidence" value="ECO:0007669"/>
    <property type="project" value="UniProtKB-ARBA"/>
</dbReference>
<dbReference type="EMBL" id="JAACJK010000170">
    <property type="protein sequence ID" value="KAF5320273.1"/>
    <property type="molecule type" value="Genomic_DNA"/>
</dbReference>
<dbReference type="SUPFAM" id="SSF53335">
    <property type="entry name" value="S-adenosyl-L-methionine-dependent methyltransferases"/>
    <property type="match status" value="1"/>
</dbReference>
<comment type="caution">
    <text evidence="1">The sequence shown here is derived from an EMBL/GenBank/DDBJ whole genome shotgun (WGS) entry which is preliminary data.</text>
</comment>
<evidence type="ECO:0000313" key="2">
    <source>
        <dbReference type="Proteomes" id="UP000541558"/>
    </source>
</evidence>
<keyword evidence="2" id="KW-1185">Reference proteome</keyword>
<dbReference type="Proteomes" id="UP000541558">
    <property type="component" value="Unassembled WGS sequence"/>
</dbReference>
<sequence>MTIALPPSSFLPPIKRITSSPPTELRRCVEALREIYNPPVRGTRRRCAKTGRRPSVGMSDLRHDTFELGYVLNWLTAVISKCSEMEEEEEDGDGEDGGGLVEEASRLLALCAGTASAGTFQRVFDFQSESLGGVQVVLRDVPLDNDDYGSVGAQTWGGACVLSEMVVEDPGSFGVTLQGPDGDNGGSGKPLRVLELGAGTGLVSLVVAKALQGVGVDAEIVASDYYPSVLANLSTNLASNGFGQGSSDTIEARVTCSAYALDWSLFPSDNSAAGVFEEPFDLVFGADIIYEAQHAQWIRDCLERLLAKRTSSSPDIPLFHLLIPLRHTHAAESETIEAVFPPLKSAKGNSLRMHSKELITCDTDSGEEVVYAYYKIGW</sequence>
<dbReference type="OrthoDB" id="433955at2759"/>
<organism evidence="1 2">
    <name type="scientific">Ephemerocybe angulata</name>
    <dbReference type="NCBI Taxonomy" id="980116"/>
    <lineage>
        <taxon>Eukaryota</taxon>
        <taxon>Fungi</taxon>
        <taxon>Dikarya</taxon>
        <taxon>Basidiomycota</taxon>
        <taxon>Agaricomycotina</taxon>
        <taxon>Agaricomycetes</taxon>
        <taxon>Agaricomycetidae</taxon>
        <taxon>Agaricales</taxon>
        <taxon>Agaricineae</taxon>
        <taxon>Psathyrellaceae</taxon>
        <taxon>Ephemerocybe</taxon>
    </lineage>
</organism>
<evidence type="ECO:0000313" key="1">
    <source>
        <dbReference type="EMBL" id="KAF5320273.1"/>
    </source>
</evidence>
<dbReference type="AlphaFoldDB" id="A0A8H5BD35"/>
<dbReference type="InterPro" id="IPR029063">
    <property type="entry name" value="SAM-dependent_MTases_sf"/>
</dbReference>
<accession>A0A8H5BD35</accession>
<reference evidence="1 2" key="1">
    <citation type="journal article" date="2020" name="ISME J.">
        <title>Uncovering the hidden diversity of litter-decomposition mechanisms in mushroom-forming fungi.</title>
        <authorList>
            <person name="Floudas D."/>
            <person name="Bentzer J."/>
            <person name="Ahren D."/>
            <person name="Johansson T."/>
            <person name="Persson P."/>
            <person name="Tunlid A."/>
        </authorList>
    </citation>
    <scope>NUCLEOTIDE SEQUENCE [LARGE SCALE GENOMIC DNA]</scope>
    <source>
        <strain evidence="1 2">CBS 175.51</strain>
    </source>
</reference>
<dbReference type="PANTHER" id="PTHR14614:SF147">
    <property type="entry name" value="S-ADENOSYLMETHIONINE-DEPENDENT METHYLTRANSFERASE OF THE SEVEN BETA-STRAND FAMILY"/>
    <property type="match status" value="1"/>
</dbReference>
<dbReference type="Pfam" id="PF10294">
    <property type="entry name" value="Methyltransf_16"/>
    <property type="match status" value="1"/>
</dbReference>
<dbReference type="InterPro" id="IPR019410">
    <property type="entry name" value="Methyltransf_16"/>
</dbReference>
<dbReference type="PANTHER" id="PTHR14614">
    <property type="entry name" value="HEPATOCELLULAR CARCINOMA-ASSOCIATED ANTIGEN"/>
    <property type="match status" value="1"/>
</dbReference>